<comment type="subcellular location">
    <subcellularLocation>
        <location evidence="1">Nucleus</location>
        <location evidence="1">Nucleolus</location>
    </subcellularLocation>
    <subcellularLocation>
        <location evidence="2">Nucleus</location>
        <location evidence="2">Nucleoplasm</location>
    </subcellularLocation>
</comment>
<dbReference type="InterPro" id="IPR057949">
    <property type="entry name" value="TPR_TEX10"/>
</dbReference>
<dbReference type="Pfam" id="PF12333">
    <property type="entry name" value="Ipi1_N"/>
    <property type="match status" value="1"/>
</dbReference>
<dbReference type="FunFam" id="1.25.10.10:FF:000348">
    <property type="entry name" value="uncharacterized protein LOC106763108 isoform X2"/>
    <property type="match status" value="1"/>
</dbReference>
<dbReference type="Gene3D" id="1.25.10.10">
    <property type="entry name" value="Leucine-rich Repeat Variant"/>
    <property type="match status" value="1"/>
</dbReference>
<evidence type="ECO:0000313" key="7">
    <source>
        <dbReference type="EMBL" id="KAK7373925.1"/>
    </source>
</evidence>
<dbReference type="GO" id="GO:0005634">
    <property type="term" value="C:nucleus"/>
    <property type="evidence" value="ECO:0007669"/>
    <property type="project" value="UniProtKB-SubCell"/>
</dbReference>
<proteinExistence type="inferred from homology"/>
<keyword evidence="4" id="KW-0539">Nucleus</keyword>
<evidence type="ECO:0000313" key="8">
    <source>
        <dbReference type="Proteomes" id="UP001374584"/>
    </source>
</evidence>
<feature type="domain" description="Pre-rRNA-processing protein Ipi1 N-terminal" evidence="5">
    <location>
        <begin position="203"/>
        <end position="266"/>
    </location>
</feature>
<dbReference type="InterPro" id="IPR024679">
    <property type="entry name" value="Ipi1_N"/>
</dbReference>
<organism evidence="7 8">
    <name type="scientific">Phaseolus coccineus</name>
    <name type="common">Scarlet runner bean</name>
    <name type="synonym">Phaseolus multiflorus</name>
    <dbReference type="NCBI Taxonomy" id="3886"/>
    <lineage>
        <taxon>Eukaryota</taxon>
        <taxon>Viridiplantae</taxon>
        <taxon>Streptophyta</taxon>
        <taxon>Embryophyta</taxon>
        <taxon>Tracheophyta</taxon>
        <taxon>Spermatophyta</taxon>
        <taxon>Magnoliopsida</taxon>
        <taxon>eudicotyledons</taxon>
        <taxon>Gunneridae</taxon>
        <taxon>Pentapetalae</taxon>
        <taxon>rosids</taxon>
        <taxon>fabids</taxon>
        <taxon>Fabales</taxon>
        <taxon>Fabaceae</taxon>
        <taxon>Papilionoideae</taxon>
        <taxon>50 kb inversion clade</taxon>
        <taxon>NPAAA clade</taxon>
        <taxon>indigoferoid/millettioid clade</taxon>
        <taxon>Phaseoleae</taxon>
        <taxon>Phaseolus</taxon>
    </lineage>
</organism>
<evidence type="ECO:0000256" key="4">
    <source>
        <dbReference type="ARBA" id="ARBA00023242"/>
    </source>
</evidence>
<evidence type="ECO:0000259" key="6">
    <source>
        <dbReference type="Pfam" id="PF25781"/>
    </source>
</evidence>
<dbReference type="Pfam" id="PF25781">
    <property type="entry name" value="TPR_TEX10"/>
    <property type="match status" value="1"/>
</dbReference>
<accession>A0AAN9RFB4</accession>
<evidence type="ECO:0000256" key="1">
    <source>
        <dbReference type="ARBA" id="ARBA00004604"/>
    </source>
</evidence>
<dbReference type="PANTHER" id="PTHR16056:SF2">
    <property type="entry name" value="TESTIS-EXPRESSED PROTEIN 10"/>
    <property type="match status" value="1"/>
</dbReference>
<sequence length="935" mass="106196">MSCSFELSLCKLFVEIHCEVLVLRYKSNLQSLKLSVLKEEALELGGLVMVEKILQWPGKMTRSKANSKKQPGIDFKKIRRKIGRKLPPPKNTTNTEIKSKAIVLPEQSVAAEKTGLAVNKKGLTLKELLQQTSHHNPKVRRDALMGIKDLFTRHPAEQKSHKYAAVEKLRERIGDDDKVVRKSLYDLFKVVILPCCKEDNQELIVSLLMPYIFNAMTHLSVDVRMMAFDFLDLILEFYPPSFSPSYAEKIFLNYEDILRRNQYYLQDKGKLKDALSGLVRCLSLLPWNKGETHLHNKDDTRQRVLHAFEVDMPMNSNGFSYIIKNLKDLVPALINSFLEFIPLIHSMESLEGKSFGCMASILHCIDLIVRSIAYGTDKKSESQSSLGGPDVAIWDVTISSVLLKKLFPLFPLNPADHLSARDCGRLLDLNMVIAKIFFELNEWTCLPPNLLEKFLEFFENALLGKFFWATQSAKAVWEEHLIQLLPFIPKFVSRGAGYWTSRLLQAFTLTFRESKPGSMLKLACVSAIEDMLTYIESMLSIETSNPENLNLQDALLAWIEDLPLLLIQLGDKHPASSQAVLRLQLHIGQCALLNSILVCMYDNMQQSLQDFYCTCQEGGEQICYGPFLSLPRESQELSLCSLYYFSHLDQPILKSIAHCCLSDDLDSCVLFRIIEILHSAYRDGHIKIADYLSVFITLVLRFKVSPEFGSSGLKSDPLRQTLKSMTTVLCSYIAQMGDNGLVLQMIEKVIIDQIPQKPSLDNSCSLLRMLVTVDSKPTRLSEQSISTLGHHLSEYLMDAVQCIPEDDEQGTPSVQLGIQHYYLLPCFFLFDRCHKVMNLVLKKMGSAIYDSSLLLKSDKCSQHIRNCLNKVNAVTSVLLLMHKEAKLQQIMSLFKENIDNIVEEVISLQSSGKISMKIEEHEIKCALERLQILTR</sequence>
<gene>
    <name evidence="7" type="ORF">VNO80_07347</name>
</gene>
<dbReference type="InterPro" id="IPR011989">
    <property type="entry name" value="ARM-like"/>
</dbReference>
<dbReference type="InterPro" id="IPR016024">
    <property type="entry name" value="ARM-type_fold"/>
</dbReference>
<name>A0AAN9RFB4_PHACN</name>
<dbReference type="SUPFAM" id="SSF48371">
    <property type="entry name" value="ARM repeat"/>
    <property type="match status" value="1"/>
</dbReference>
<evidence type="ECO:0000259" key="5">
    <source>
        <dbReference type="Pfam" id="PF12333"/>
    </source>
</evidence>
<feature type="domain" description="TEX10-like TPR repeats" evidence="6">
    <location>
        <begin position="556"/>
        <end position="700"/>
    </location>
</feature>
<dbReference type="EMBL" id="JAYMYR010000003">
    <property type="protein sequence ID" value="KAK7373925.1"/>
    <property type="molecule type" value="Genomic_DNA"/>
</dbReference>
<comment type="similarity">
    <text evidence="3">Belongs to the IPI1/TEX10 family.</text>
</comment>
<dbReference type="Proteomes" id="UP001374584">
    <property type="component" value="Unassembled WGS sequence"/>
</dbReference>
<evidence type="ECO:0008006" key="9">
    <source>
        <dbReference type="Google" id="ProtNLM"/>
    </source>
</evidence>
<evidence type="ECO:0000256" key="3">
    <source>
        <dbReference type="ARBA" id="ARBA00006427"/>
    </source>
</evidence>
<reference evidence="7 8" key="1">
    <citation type="submission" date="2024-01" db="EMBL/GenBank/DDBJ databases">
        <title>The genomes of 5 underutilized Papilionoideae crops provide insights into root nodulation and disease resistanc.</title>
        <authorList>
            <person name="Jiang F."/>
        </authorList>
    </citation>
    <scope>NUCLEOTIDE SEQUENCE [LARGE SCALE GENOMIC DNA]</scope>
    <source>
        <strain evidence="7">JINMINGXINNONG_FW02</strain>
        <tissue evidence="7">Leaves</tissue>
    </source>
</reference>
<dbReference type="AlphaFoldDB" id="A0AAN9RFB4"/>
<comment type="caution">
    <text evidence="7">The sequence shown here is derived from an EMBL/GenBank/DDBJ whole genome shotgun (WGS) entry which is preliminary data.</text>
</comment>
<dbReference type="PANTHER" id="PTHR16056">
    <property type="entry name" value="REGULATOR OF MICROTUBULE DYNAMICS PROTEIN"/>
    <property type="match status" value="1"/>
</dbReference>
<evidence type="ECO:0000256" key="2">
    <source>
        <dbReference type="ARBA" id="ARBA00004642"/>
    </source>
</evidence>
<keyword evidence="8" id="KW-1185">Reference proteome</keyword>
<protein>
    <recommendedName>
        <fullName evidence="9">Pre-rRNA-processing protein Ipi1 N-terminal domain-containing protein</fullName>
    </recommendedName>
</protein>